<evidence type="ECO:0000313" key="2">
    <source>
        <dbReference type="EMBL" id="SHO48933.1"/>
    </source>
</evidence>
<dbReference type="RefSeq" id="WP_073613835.1">
    <property type="nucleotide sequence ID" value="NZ_FRFE01000011.1"/>
</dbReference>
<dbReference type="NCBIfam" id="TIGR04274">
    <property type="entry name" value="hypoxanDNAglyco"/>
    <property type="match status" value="1"/>
</dbReference>
<dbReference type="InterPro" id="IPR005122">
    <property type="entry name" value="Uracil-DNA_glycosylase-like"/>
</dbReference>
<protein>
    <submittedName>
        <fullName evidence="2">G/U mismatch-specific uracil-DNA glycosylase</fullName>
    </submittedName>
</protein>
<dbReference type="SUPFAM" id="SSF52141">
    <property type="entry name" value="Uracil-DNA glycosylase-like"/>
    <property type="match status" value="1"/>
</dbReference>
<dbReference type="AlphaFoldDB" id="A0A1M7Y8H1"/>
<reference evidence="2 3" key="1">
    <citation type="submission" date="2016-12" db="EMBL/GenBank/DDBJ databases">
        <authorList>
            <person name="Song W.-J."/>
            <person name="Kurnit D.M."/>
        </authorList>
    </citation>
    <scope>NUCLEOTIDE SEQUENCE [LARGE SCALE GENOMIC DNA]</scope>
    <source>
        <strain evidence="2 3">DSM 18488</strain>
    </source>
</reference>
<keyword evidence="3" id="KW-1185">Reference proteome</keyword>
<organism evidence="2 3">
    <name type="scientific">Desulfopila aestuarii DSM 18488</name>
    <dbReference type="NCBI Taxonomy" id="1121416"/>
    <lineage>
        <taxon>Bacteria</taxon>
        <taxon>Pseudomonadati</taxon>
        <taxon>Thermodesulfobacteriota</taxon>
        <taxon>Desulfobulbia</taxon>
        <taxon>Desulfobulbales</taxon>
        <taxon>Desulfocapsaceae</taxon>
        <taxon>Desulfopila</taxon>
    </lineage>
</organism>
<dbReference type="Gene3D" id="3.40.470.10">
    <property type="entry name" value="Uracil-DNA glycosylase-like domain"/>
    <property type="match status" value="1"/>
</dbReference>
<dbReference type="CDD" id="cd10032">
    <property type="entry name" value="UDG-F6_HDG"/>
    <property type="match status" value="1"/>
</dbReference>
<gene>
    <name evidence="2" type="ORF">SAMN02745220_02546</name>
</gene>
<dbReference type="InterPro" id="IPR036895">
    <property type="entry name" value="Uracil-DNA_glycosylase-like_sf"/>
</dbReference>
<evidence type="ECO:0000313" key="3">
    <source>
        <dbReference type="Proteomes" id="UP000184603"/>
    </source>
</evidence>
<dbReference type="Pfam" id="PF03167">
    <property type="entry name" value="UDG"/>
    <property type="match status" value="1"/>
</dbReference>
<dbReference type="STRING" id="1121416.SAMN02745220_02546"/>
<dbReference type="SMART" id="SM00987">
    <property type="entry name" value="UreE_C"/>
    <property type="match status" value="1"/>
</dbReference>
<dbReference type="SMART" id="SM00986">
    <property type="entry name" value="UDG"/>
    <property type="match status" value="1"/>
</dbReference>
<evidence type="ECO:0000259" key="1">
    <source>
        <dbReference type="SMART" id="SM00986"/>
    </source>
</evidence>
<dbReference type="OrthoDB" id="9799921at2"/>
<feature type="domain" description="Uracil-DNA glycosylase-like" evidence="1">
    <location>
        <begin position="8"/>
        <end position="166"/>
    </location>
</feature>
<name>A0A1M7Y8H1_9BACT</name>
<dbReference type="InterPro" id="IPR026353">
    <property type="entry name" value="Hypoxan-DNA_Glyclase"/>
</dbReference>
<dbReference type="Proteomes" id="UP000184603">
    <property type="component" value="Unassembled WGS sequence"/>
</dbReference>
<proteinExistence type="predicted"/>
<accession>A0A1M7Y8H1</accession>
<sequence length="168" mass="19371">MNTLQSFPPVVDQQTRILILGSMPGRVSLSETQYYAHPRNGFWHIMGQIIGASFELDYERRLQILLANRIGLWDVIASCTRASSLDTDIDDSSIISNDFRSLLTYYPSIEQIFFNGTKAEQTFKRYVIPSLDTLLDHIRVKRLISTSPANARYSLEEKIDVWRTHLCR</sequence>
<dbReference type="EMBL" id="FRFE01000011">
    <property type="protein sequence ID" value="SHO48933.1"/>
    <property type="molecule type" value="Genomic_DNA"/>
</dbReference>